<feature type="compositionally biased region" description="Low complexity" evidence="2">
    <location>
        <begin position="12"/>
        <end position="21"/>
    </location>
</feature>
<proteinExistence type="inferred from homology"/>
<keyword evidence="5" id="KW-1185">Reference proteome</keyword>
<dbReference type="Pfam" id="PF00795">
    <property type="entry name" value="CN_hydrolase"/>
    <property type="match status" value="1"/>
</dbReference>
<name>A0ABR3WMF1_9PEZI</name>
<gene>
    <name evidence="4" type="ORF">Daus18300_007503</name>
</gene>
<evidence type="ECO:0000259" key="3">
    <source>
        <dbReference type="PROSITE" id="PS50263"/>
    </source>
</evidence>
<feature type="domain" description="CN hydrolase" evidence="3">
    <location>
        <begin position="10"/>
        <end position="309"/>
    </location>
</feature>
<evidence type="ECO:0000256" key="1">
    <source>
        <dbReference type="ARBA" id="ARBA00008129"/>
    </source>
</evidence>
<dbReference type="InterPro" id="IPR003010">
    <property type="entry name" value="C-N_Hydrolase"/>
</dbReference>
<dbReference type="Gene3D" id="3.60.110.10">
    <property type="entry name" value="Carbon-nitrogen hydrolase"/>
    <property type="match status" value="2"/>
</dbReference>
<comment type="similarity">
    <text evidence="1">Belongs to the carbon-nitrogen hydrolase superfamily. Nitrilase family.</text>
</comment>
<dbReference type="PANTHER" id="PTHR46044:SF12">
    <property type="entry name" value="HYDROLASE"/>
    <property type="match status" value="1"/>
</dbReference>
<sequence length="445" mass="47070">MSPQPAPGKVRLATSSPSTQATTAATLSQLHSIARRASRDHAADILLLPEAYLGGYPRGSAFGCVVGGRSAEGRDEFVGYFEQAVDLGDVVGEGAGAGNDWVERRLEAVNVDGQADGGKQQPARGDGTREELERIAAETGVFLVVGCIEKAGGSLYCAAVYVCPKKGVIGKRRKVMPTGTERLIWAQGSPKTLQAVSTVIRGIRVNMAAAICWESYMPLLRQALYAQNINLYLAPTADGRDAWASLMRTIGIEGRCFVLSSNMCVREGGDAANGSSAIADGDDAQADAVPYGRERRSSCVTEEGFEIALPAHSANGARQHPQRRRPSVFDEDGNEIVLCGAEDGKSTAAAENGAQSPKAVGKEQAAEKNSAGQKFVSRGGSCITDPFGEVIAGPQWEDDVGIVYADVDFKDCIRGRLDLDAGGSYSRNDSFKFSVEGLNLAPLPY</sequence>
<dbReference type="InterPro" id="IPR036526">
    <property type="entry name" value="C-N_Hydrolase_sf"/>
</dbReference>
<dbReference type="Proteomes" id="UP001583177">
    <property type="component" value="Unassembled WGS sequence"/>
</dbReference>
<protein>
    <recommendedName>
        <fullName evidence="3">CN hydrolase domain-containing protein</fullName>
    </recommendedName>
</protein>
<evidence type="ECO:0000313" key="4">
    <source>
        <dbReference type="EMBL" id="KAL1864701.1"/>
    </source>
</evidence>
<evidence type="ECO:0000256" key="2">
    <source>
        <dbReference type="SAM" id="MobiDB-lite"/>
    </source>
</evidence>
<dbReference type="InterPro" id="IPR044149">
    <property type="entry name" value="Nitrilases_CHs"/>
</dbReference>
<accession>A0ABR3WMF1</accession>
<organism evidence="4 5">
    <name type="scientific">Diaporthe australafricana</name>
    <dbReference type="NCBI Taxonomy" id="127596"/>
    <lineage>
        <taxon>Eukaryota</taxon>
        <taxon>Fungi</taxon>
        <taxon>Dikarya</taxon>
        <taxon>Ascomycota</taxon>
        <taxon>Pezizomycotina</taxon>
        <taxon>Sordariomycetes</taxon>
        <taxon>Sordariomycetidae</taxon>
        <taxon>Diaporthales</taxon>
        <taxon>Diaporthaceae</taxon>
        <taxon>Diaporthe</taxon>
    </lineage>
</organism>
<dbReference type="EMBL" id="JAWRVE010000066">
    <property type="protein sequence ID" value="KAL1864701.1"/>
    <property type="molecule type" value="Genomic_DNA"/>
</dbReference>
<dbReference type="SUPFAM" id="SSF56317">
    <property type="entry name" value="Carbon-nitrogen hydrolase"/>
    <property type="match status" value="2"/>
</dbReference>
<dbReference type="PROSITE" id="PS50263">
    <property type="entry name" value="CN_HYDROLASE"/>
    <property type="match status" value="1"/>
</dbReference>
<comment type="caution">
    <text evidence="4">The sequence shown here is derived from an EMBL/GenBank/DDBJ whole genome shotgun (WGS) entry which is preliminary data.</text>
</comment>
<reference evidence="4 5" key="1">
    <citation type="journal article" date="2024" name="IMA Fungus">
        <title>IMA Genome - F19 : A genome assembly and annotation guide to empower mycologists, including annotated draft genome sequences of Ceratocystis pirilliformis, Diaporthe australafricana, Fusarium ophioides, Paecilomyces lecythidis, and Sporothrix stenoceras.</title>
        <authorList>
            <person name="Aylward J."/>
            <person name="Wilson A.M."/>
            <person name="Visagie C.M."/>
            <person name="Spraker J."/>
            <person name="Barnes I."/>
            <person name="Buitendag C."/>
            <person name="Ceriani C."/>
            <person name="Del Mar Angel L."/>
            <person name="du Plessis D."/>
            <person name="Fuchs T."/>
            <person name="Gasser K."/>
            <person name="Kramer D."/>
            <person name="Li W."/>
            <person name="Munsamy K."/>
            <person name="Piso A."/>
            <person name="Price J.L."/>
            <person name="Sonnekus B."/>
            <person name="Thomas C."/>
            <person name="van der Nest A."/>
            <person name="van Dijk A."/>
            <person name="van Heerden A."/>
            <person name="van Vuuren N."/>
            <person name="Yilmaz N."/>
            <person name="Duong T.A."/>
            <person name="van der Merwe N.A."/>
            <person name="Wingfield M.J."/>
            <person name="Wingfield B.D."/>
        </authorList>
    </citation>
    <scope>NUCLEOTIDE SEQUENCE [LARGE SCALE GENOMIC DNA]</scope>
    <source>
        <strain evidence="4 5">CMW 18300</strain>
    </source>
</reference>
<evidence type="ECO:0000313" key="5">
    <source>
        <dbReference type="Proteomes" id="UP001583177"/>
    </source>
</evidence>
<feature type="region of interest" description="Disordered" evidence="2">
    <location>
        <begin position="1"/>
        <end position="21"/>
    </location>
</feature>
<dbReference type="PANTHER" id="PTHR46044">
    <property type="entry name" value="NITRILASE"/>
    <property type="match status" value="1"/>
</dbReference>